<dbReference type="InterPro" id="IPR027417">
    <property type="entry name" value="P-loop_NTPase"/>
</dbReference>
<name>A0ABS5Z782_9GAMM</name>
<evidence type="ECO:0000313" key="3">
    <source>
        <dbReference type="Proteomes" id="UP000690515"/>
    </source>
</evidence>
<dbReference type="CDD" id="cd01127">
    <property type="entry name" value="TrwB_TraG_TraD_VirD4"/>
    <property type="match status" value="1"/>
</dbReference>
<dbReference type="InterPro" id="IPR003593">
    <property type="entry name" value="AAA+_ATPase"/>
</dbReference>
<dbReference type="RefSeq" id="WP_215818070.1">
    <property type="nucleotide sequence ID" value="NZ_JAGSOY010000003.1"/>
</dbReference>
<dbReference type="InterPro" id="IPR017466">
    <property type="entry name" value="XrtA-assoc_ATPase-like"/>
</dbReference>
<dbReference type="SMART" id="SM00382">
    <property type="entry name" value="AAA"/>
    <property type="match status" value="1"/>
</dbReference>
<accession>A0ABS5Z782</accession>
<feature type="domain" description="AAA+ ATPase" evidence="1">
    <location>
        <begin position="42"/>
        <end position="212"/>
    </location>
</feature>
<dbReference type="Proteomes" id="UP000690515">
    <property type="component" value="Unassembled WGS sequence"/>
</dbReference>
<evidence type="ECO:0000313" key="2">
    <source>
        <dbReference type="EMBL" id="MBU2709907.1"/>
    </source>
</evidence>
<dbReference type="InterPro" id="IPR052026">
    <property type="entry name" value="ExeA_AAA_ATPase_DNA-bind"/>
</dbReference>
<sequence>MYESFYNLSGKPFQLSPDPRFFFSSRGHSRAMSYLRYGLGQGEGFIIITGDIGTGKTTLIRNLFSELDQSRIIAANIVTTTLEADDLLKMISSAFNLPYEGMSKAALLRQFEDFLRECGRLGKRVLLVVDEAQNLPKSSVEELRMLSNFQVNNQPLLQSFLLGQQEFRKTIQSPGMEQLRQRVIASCHLSGLDEKETEAYILHRLKYVGWDNDPVLPEESFHEIFQATNGVPRRINVFCDRLLLFGYLEELHELSPDIVKSVAAEMQQDITPDEPDQETVKQIQQEAHGLLQATGQILQSAPSELQAGRPMRMPTISDNNIQNIRYTIESLEIAIASRLNTLKQLVNNLEK</sequence>
<dbReference type="NCBIfam" id="TIGR03015">
    <property type="entry name" value="pepcterm_ATPase"/>
    <property type="match status" value="1"/>
</dbReference>
<dbReference type="SUPFAM" id="SSF52540">
    <property type="entry name" value="P-loop containing nucleoside triphosphate hydrolases"/>
    <property type="match status" value="1"/>
</dbReference>
<dbReference type="EMBL" id="JAGSOY010000003">
    <property type="protein sequence ID" value="MBU2709907.1"/>
    <property type="molecule type" value="Genomic_DNA"/>
</dbReference>
<dbReference type="Pfam" id="PF13401">
    <property type="entry name" value="AAA_22"/>
    <property type="match status" value="1"/>
</dbReference>
<evidence type="ECO:0000259" key="1">
    <source>
        <dbReference type="SMART" id="SM00382"/>
    </source>
</evidence>
<gene>
    <name evidence="2" type="ORF">KCG35_02430</name>
</gene>
<dbReference type="InterPro" id="IPR049945">
    <property type="entry name" value="AAA_22"/>
</dbReference>
<protein>
    <submittedName>
        <fullName evidence="2">XrtA-associated ATPase</fullName>
    </submittedName>
</protein>
<organism evidence="2 3">
    <name type="scientific">Zooshikella harenae</name>
    <dbReference type="NCBI Taxonomy" id="2827238"/>
    <lineage>
        <taxon>Bacteria</taxon>
        <taxon>Pseudomonadati</taxon>
        <taxon>Pseudomonadota</taxon>
        <taxon>Gammaproteobacteria</taxon>
        <taxon>Oceanospirillales</taxon>
        <taxon>Zooshikellaceae</taxon>
        <taxon>Zooshikella</taxon>
    </lineage>
</organism>
<dbReference type="Gene3D" id="3.40.50.300">
    <property type="entry name" value="P-loop containing nucleotide triphosphate hydrolases"/>
    <property type="match status" value="1"/>
</dbReference>
<comment type="caution">
    <text evidence="2">The sequence shown here is derived from an EMBL/GenBank/DDBJ whole genome shotgun (WGS) entry which is preliminary data.</text>
</comment>
<dbReference type="PANTHER" id="PTHR35894:SF1">
    <property type="entry name" value="PHOSPHORIBULOKINASE _ URIDINE KINASE FAMILY"/>
    <property type="match status" value="1"/>
</dbReference>
<reference evidence="2 3" key="1">
    <citation type="submission" date="2021-04" db="EMBL/GenBank/DDBJ databases">
        <authorList>
            <person name="Pira H."/>
            <person name="Risdian C."/>
            <person name="Wink J."/>
        </authorList>
    </citation>
    <scope>NUCLEOTIDE SEQUENCE [LARGE SCALE GENOMIC DNA]</scope>
    <source>
        <strain evidence="2 3">WH53</strain>
    </source>
</reference>
<dbReference type="PANTHER" id="PTHR35894">
    <property type="entry name" value="GENERAL SECRETION PATHWAY PROTEIN A-RELATED"/>
    <property type="match status" value="1"/>
</dbReference>
<proteinExistence type="predicted"/>
<keyword evidence="3" id="KW-1185">Reference proteome</keyword>